<dbReference type="EMBL" id="JAGKHQ010000002">
    <property type="protein sequence ID" value="KAG7522506.1"/>
    <property type="molecule type" value="Genomic_DNA"/>
</dbReference>
<protein>
    <submittedName>
        <fullName evidence="2">Leptin a</fullName>
    </submittedName>
</protein>
<reference evidence="2 3" key="1">
    <citation type="journal article" date="2021" name="Sci. Rep.">
        <title>Chromosome anchoring in Senegalese sole (Solea senegalensis) reveals sex-associated markers and genome rearrangements in flatfish.</title>
        <authorList>
            <person name="Guerrero-Cozar I."/>
            <person name="Gomez-Garrido J."/>
            <person name="Berbel C."/>
            <person name="Martinez-Blanch J.F."/>
            <person name="Alioto T."/>
            <person name="Claros M.G."/>
            <person name="Gagnaire P.A."/>
            <person name="Manchado M."/>
        </authorList>
    </citation>
    <scope>NUCLEOTIDE SEQUENCE [LARGE SCALE GENOMIC DNA]</scope>
    <source>
        <strain evidence="2">Sse05_10M</strain>
    </source>
</reference>
<sequence>MMDYTLAILLSLLQLLSMCTAAPLPVEVKSKVKRLAEQLVVRLDKDFQFPAGRTLSPATAEDLDGLPSILMVLNGYNSLISDSLSGVHQIKSDISSLTGFLDQWRQDHCSGQQPKPSVPEALQRLQSQKEFIHTVSFEALMRVKEFLKLLLKKLEHLESC</sequence>
<dbReference type="Proteomes" id="UP000693946">
    <property type="component" value="Linkage Group LG10"/>
</dbReference>
<dbReference type="GO" id="GO:0005179">
    <property type="term" value="F:hormone activity"/>
    <property type="evidence" value="ECO:0007669"/>
    <property type="project" value="InterPro"/>
</dbReference>
<name>A0AAV6SZG2_SOLSE</name>
<gene>
    <name evidence="2" type="ORF">JOB18_023934</name>
</gene>
<dbReference type="AlphaFoldDB" id="A0AAV6SZG2"/>
<accession>A0AAV6SZG2</accession>
<evidence type="ECO:0000256" key="1">
    <source>
        <dbReference type="SAM" id="SignalP"/>
    </source>
</evidence>
<evidence type="ECO:0000313" key="2">
    <source>
        <dbReference type="EMBL" id="KAG7522506.1"/>
    </source>
</evidence>
<feature type="signal peptide" evidence="1">
    <location>
        <begin position="1"/>
        <end position="21"/>
    </location>
</feature>
<feature type="chain" id="PRO_5043798323" evidence="1">
    <location>
        <begin position="22"/>
        <end position="160"/>
    </location>
</feature>
<keyword evidence="1" id="KW-0732">Signal</keyword>
<dbReference type="GO" id="GO:0005576">
    <property type="term" value="C:extracellular region"/>
    <property type="evidence" value="ECO:0007669"/>
    <property type="project" value="InterPro"/>
</dbReference>
<proteinExistence type="predicted"/>
<keyword evidence="3" id="KW-1185">Reference proteome</keyword>
<organism evidence="2 3">
    <name type="scientific">Solea senegalensis</name>
    <name type="common">Senegalese sole</name>
    <dbReference type="NCBI Taxonomy" id="28829"/>
    <lineage>
        <taxon>Eukaryota</taxon>
        <taxon>Metazoa</taxon>
        <taxon>Chordata</taxon>
        <taxon>Craniata</taxon>
        <taxon>Vertebrata</taxon>
        <taxon>Euteleostomi</taxon>
        <taxon>Actinopterygii</taxon>
        <taxon>Neopterygii</taxon>
        <taxon>Teleostei</taxon>
        <taxon>Neoteleostei</taxon>
        <taxon>Acanthomorphata</taxon>
        <taxon>Carangaria</taxon>
        <taxon>Pleuronectiformes</taxon>
        <taxon>Pleuronectoidei</taxon>
        <taxon>Soleidae</taxon>
        <taxon>Solea</taxon>
    </lineage>
</organism>
<dbReference type="InterPro" id="IPR000065">
    <property type="entry name" value="Leptin"/>
</dbReference>
<evidence type="ECO:0000313" key="3">
    <source>
        <dbReference type="Proteomes" id="UP000693946"/>
    </source>
</evidence>
<dbReference type="Pfam" id="PF02024">
    <property type="entry name" value="Leptin"/>
    <property type="match status" value="1"/>
</dbReference>
<comment type="caution">
    <text evidence="2">The sequence shown here is derived from an EMBL/GenBank/DDBJ whole genome shotgun (WGS) entry which is preliminary data.</text>
</comment>